<dbReference type="EMBL" id="CM042038">
    <property type="protein sequence ID" value="KAI3731604.1"/>
    <property type="molecule type" value="Genomic_DNA"/>
</dbReference>
<accession>A0ACB9CBG2</accession>
<name>A0ACB9CBG2_9ASTR</name>
<keyword evidence="2" id="KW-1185">Reference proteome</keyword>
<proteinExistence type="predicted"/>
<dbReference type="Proteomes" id="UP001056120">
    <property type="component" value="Linkage Group LG21"/>
</dbReference>
<protein>
    <submittedName>
        <fullName evidence="1">Uncharacterized protein</fullName>
    </submittedName>
</protein>
<comment type="caution">
    <text evidence="1">The sequence shown here is derived from an EMBL/GenBank/DDBJ whole genome shotgun (WGS) entry which is preliminary data.</text>
</comment>
<gene>
    <name evidence="1" type="ORF">L1987_62793</name>
</gene>
<reference evidence="2" key="1">
    <citation type="journal article" date="2022" name="Mol. Ecol. Resour.">
        <title>The genomes of chicory, endive, great burdock and yacon provide insights into Asteraceae palaeo-polyploidization history and plant inulin production.</title>
        <authorList>
            <person name="Fan W."/>
            <person name="Wang S."/>
            <person name="Wang H."/>
            <person name="Wang A."/>
            <person name="Jiang F."/>
            <person name="Liu H."/>
            <person name="Zhao H."/>
            <person name="Xu D."/>
            <person name="Zhang Y."/>
        </authorList>
    </citation>
    <scope>NUCLEOTIDE SEQUENCE [LARGE SCALE GENOMIC DNA]</scope>
    <source>
        <strain evidence="2">cv. Yunnan</strain>
    </source>
</reference>
<evidence type="ECO:0000313" key="2">
    <source>
        <dbReference type="Proteomes" id="UP001056120"/>
    </source>
</evidence>
<reference evidence="1 2" key="2">
    <citation type="journal article" date="2022" name="Mol. Ecol. Resour.">
        <title>The genomes of chicory, endive, great burdock and yacon provide insights into Asteraceae paleo-polyploidization history and plant inulin production.</title>
        <authorList>
            <person name="Fan W."/>
            <person name="Wang S."/>
            <person name="Wang H."/>
            <person name="Wang A."/>
            <person name="Jiang F."/>
            <person name="Liu H."/>
            <person name="Zhao H."/>
            <person name="Xu D."/>
            <person name="Zhang Y."/>
        </authorList>
    </citation>
    <scope>NUCLEOTIDE SEQUENCE [LARGE SCALE GENOMIC DNA]</scope>
    <source>
        <strain evidence="2">cv. Yunnan</strain>
        <tissue evidence="1">Leaves</tissue>
    </source>
</reference>
<organism evidence="1 2">
    <name type="scientific">Smallanthus sonchifolius</name>
    <dbReference type="NCBI Taxonomy" id="185202"/>
    <lineage>
        <taxon>Eukaryota</taxon>
        <taxon>Viridiplantae</taxon>
        <taxon>Streptophyta</taxon>
        <taxon>Embryophyta</taxon>
        <taxon>Tracheophyta</taxon>
        <taxon>Spermatophyta</taxon>
        <taxon>Magnoliopsida</taxon>
        <taxon>eudicotyledons</taxon>
        <taxon>Gunneridae</taxon>
        <taxon>Pentapetalae</taxon>
        <taxon>asterids</taxon>
        <taxon>campanulids</taxon>
        <taxon>Asterales</taxon>
        <taxon>Asteraceae</taxon>
        <taxon>Asteroideae</taxon>
        <taxon>Heliantheae alliance</taxon>
        <taxon>Millerieae</taxon>
        <taxon>Smallanthus</taxon>
    </lineage>
</organism>
<evidence type="ECO:0000313" key="1">
    <source>
        <dbReference type="EMBL" id="KAI3731604.1"/>
    </source>
</evidence>
<sequence>MEPLDINMNNEIEFFNSSSDIFYDDHHQVSHPLLFMYMQGGTYDAIGDHQSGSVYDHMRHFPTTEETFGLQRDGMPTRVESFLNSDHPVFSPGFIGENKAHGGKKRKRNNESGVDHRLREVVHVRAKRGEATDSHSLAERTRREKINEKLRRLQDLVPGCYKTMGMSVMLDVIINYVRSLQNQIELSAASMFYDFNSSEMDDMGTVKGTSGHEAQMMESMVGQGYGGLPRFQSTWSP</sequence>